<dbReference type="PANTHER" id="PTHR31973:SF187">
    <property type="entry name" value="MUTATOR TRANSPOSASE MUDRA PROTEIN"/>
    <property type="match status" value="1"/>
</dbReference>
<proteinExistence type="predicted"/>
<feature type="domain" description="Transposase MuDR plant" evidence="1">
    <location>
        <begin position="58"/>
        <end position="122"/>
    </location>
</feature>
<evidence type="ECO:0000313" key="3">
    <source>
        <dbReference type="Proteomes" id="UP000516437"/>
    </source>
</evidence>
<dbReference type="OrthoDB" id="1918246at2759"/>
<gene>
    <name evidence="2" type="ORF">CJ030_MR7G006000</name>
</gene>
<evidence type="ECO:0000259" key="1">
    <source>
        <dbReference type="Pfam" id="PF03108"/>
    </source>
</evidence>
<protein>
    <recommendedName>
        <fullName evidence="1">Transposase MuDR plant domain-containing protein</fullName>
    </recommendedName>
</protein>
<dbReference type="InterPro" id="IPR004332">
    <property type="entry name" value="Transposase_MuDR"/>
</dbReference>
<comment type="caution">
    <text evidence="2">The sequence shown here is derived from an EMBL/GenBank/DDBJ whole genome shotgun (WGS) entry which is preliminary data.</text>
</comment>
<sequence length="327" mass="37887">MEVGDDAPSTHPESVDGGYLFDEVVFDTLISLHESDNEADRPSRTAPELDERDLRSVSLVQGMKFASTASFRAIVKKENIKMGKDVRFKKNSDNRVVMVCKTEKCKYRVYGGMIPKERIFQIRDIQPRHKCPRWYRLSQVSFQWNTDKMVDQIKSQPNMAVSAIYDEGLLPAFEVVIQMVDHRFYVKHLYANFRGVGHRGVVLKDKLWGAATTYTENEFNKKMDELKALSLDAHEYLRKVDPSVWSRSWLHTHSSSDIVVNNFRECFNSYVLDARGKQICKKLMRRYQLKRDGIHTYTGRICQREIEKLETACEEASYCLPTYAGEG</sequence>
<accession>A0A6A1V1C5</accession>
<dbReference type="Pfam" id="PF03108">
    <property type="entry name" value="DBD_Tnp_Mut"/>
    <property type="match status" value="1"/>
</dbReference>
<reference evidence="2 3" key="1">
    <citation type="journal article" date="2019" name="Plant Biotechnol. J.">
        <title>The red bayberry genome and genetic basis of sex determination.</title>
        <authorList>
            <person name="Jia H.M."/>
            <person name="Jia H.J."/>
            <person name="Cai Q.L."/>
            <person name="Wang Y."/>
            <person name="Zhao H.B."/>
            <person name="Yang W.F."/>
            <person name="Wang G.Y."/>
            <person name="Li Y.H."/>
            <person name="Zhan D.L."/>
            <person name="Shen Y.T."/>
            <person name="Niu Q.F."/>
            <person name="Chang L."/>
            <person name="Qiu J."/>
            <person name="Zhao L."/>
            <person name="Xie H.B."/>
            <person name="Fu W.Y."/>
            <person name="Jin J."/>
            <person name="Li X.W."/>
            <person name="Jiao Y."/>
            <person name="Zhou C.C."/>
            <person name="Tu T."/>
            <person name="Chai C.Y."/>
            <person name="Gao J.L."/>
            <person name="Fan L.J."/>
            <person name="van de Weg E."/>
            <person name="Wang J.Y."/>
            <person name="Gao Z.S."/>
        </authorList>
    </citation>
    <scope>NUCLEOTIDE SEQUENCE [LARGE SCALE GENOMIC DNA]</scope>
    <source>
        <tissue evidence="2">Leaves</tissue>
    </source>
</reference>
<dbReference type="EMBL" id="RXIC02000025">
    <property type="protein sequence ID" value="KAB1206096.1"/>
    <property type="molecule type" value="Genomic_DNA"/>
</dbReference>
<name>A0A6A1V1C5_9ROSI</name>
<dbReference type="Proteomes" id="UP000516437">
    <property type="component" value="Chromosome 7"/>
</dbReference>
<evidence type="ECO:0000313" key="2">
    <source>
        <dbReference type="EMBL" id="KAB1206096.1"/>
    </source>
</evidence>
<keyword evidence="3" id="KW-1185">Reference proteome</keyword>
<dbReference type="PANTHER" id="PTHR31973">
    <property type="entry name" value="POLYPROTEIN, PUTATIVE-RELATED"/>
    <property type="match status" value="1"/>
</dbReference>
<dbReference type="AlphaFoldDB" id="A0A6A1V1C5"/>
<organism evidence="2 3">
    <name type="scientific">Morella rubra</name>
    <name type="common">Chinese bayberry</name>
    <dbReference type="NCBI Taxonomy" id="262757"/>
    <lineage>
        <taxon>Eukaryota</taxon>
        <taxon>Viridiplantae</taxon>
        <taxon>Streptophyta</taxon>
        <taxon>Embryophyta</taxon>
        <taxon>Tracheophyta</taxon>
        <taxon>Spermatophyta</taxon>
        <taxon>Magnoliopsida</taxon>
        <taxon>eudicotyledons</taxon>
        <taxon>Gunneridae</taxon>
        <taxon>Pentapetalae</taxon>
        <taxon>rosids</taxon>
        <taxon>fabids</taxon>
        <taxon>Fagales</taxon>
        <taxon>Myricaceae</taxon>
        <taxon>Morella</taxon>
    </lineage>
</organism>